<feature type="signal peptide" evidence="2">
    <location>
        <begin position="1"/>
        <end position="20"/>
    </location>
</feature>
<proteinExistence type="predicted"/>
<keyword evidence="1" id="KW-0812">Transmembrane</keyword>
<keyword evidence="1" id="KW-0472">Membrane</keyword>
<evidence type="ECO:0000256" key="1">
    <source>
        <dbReference type="SAM" id="Phobius"/>
    </source>
</evidence>
<evidence type="ECO:0000256" key="2">
    <source>
        <dbReference type="SAM" id="SignalP"/>
    </source>
</evidence>
<comment type="caution">
    <text evidence="3">The sequence shown here is derived from an EMBL/GenBank/DDBJ whole genome shotgun (WGS) entry which is preliminary data.</text>
</comment>
<name>A0ABT1Z240_9RHOB</name>
<reference evidence="3" key="1">
    <citation type="submission" date="2022-07" db="EMBL/GenBank/DDBJ databases">
        <title>Pseudosulfitobacter sp. strain AP-MA-4, whole genome sequence.</title>
        <authorList>
            <person name="Jiang Y."/>
        </authorList>
    </citation>
    <scope>NUCLEOTIDE SEQUENCE</scope>
    <source>
        <strain evidence="3">AP-MA-4</strain>
    </source>
</reference>
<feature type="chain" id="PRO_5047371830" evidence="2">
    <location>
        <begin position="21"/>
        <end position="118"/>
    </location>
</feature>
<gene>
    <name evidence="3" type="ORF">NTA49_11745</name>
</gene>
<feature type="transmembrane region" description="Helical" evidence="1">
    <location>
        <begin position="78"/>
        <end position="102"/>
    </location>
</feature>
<accession>A0ABT1Z240</accession>
<dbReference type="EMBL" id="JANKJG010000008">
    <property type="protein sequence ID" value="MCR8827208.1"/>
    <property type="molecule type" value="Genomic_DNA"/>
</dbReference>
<organism evidence="3 4">
    <name type="scientific">Pseudosulfitobacter koreensis</name>
    <dbReference type="NCBI Taxonomy" id="2968472"/>
    <lineage>
        <taxon>Bacteria</taxon>
        <taxon>Pseudomonadati</taxon>
        <taxon>Pseudomonadota</taxon>
        <taxon>Alphaproteobacteria</taxon>
        <taxon>Rhodobacterales</taxon>
        <taxon>Roseobacteraceae</taxon>
        <taxon>Pseudosulfitobacter</taxon>
    </lineage>
</organism>
<keyword evidence="4" id="KW-1185">Reference proteome</keyword>
<dbReference type="Proteomes" id="UP001165396">
    <property type="component" value="Unassembled WGS sequence"/>
</dbReference>
<keyword evidence="2" id="KW-0732">Signal</keyword>
<dbReference type="RefSeq" id="WP_258294976.1">
    <property type="nucleotide sequence ID" value="NZ_JANKJG010000008.1"/>
</dbReference>
<keyword evidence="1" id="KW-1133">Transmembrane helix</keyword>
<evidence type="ECO:0000313" key="4">
    <source>
        <dbReference type="Proteomes" id="UP001165396"/>
    </source>
</evidence>
<protein>
    <submittedName>
        <fullName evidence="3">Uncharacterized protein</fullName>
    </submittedName>
</protein>
<evidence type="ECO:0000313" key="3">
    <source>
        <dbReference type="EMBL" id="MCR8827208.1"/>
    </source>
</evidence>
<sequence>MKTVFCAVGLTLMLATSALAQGVVRQVEVNGGSGNADYPVAVTGSDGSSYACKADFFSEDGLRKRLCLRDAVTNDAPVLLSGGLGAGIGVAALALGVIAMVAGGDDTSTTTTSTGGTP</sequence>